<dbReference type="Pfam" id="PF04607">
    <property type="entry name" value="RelA_SpoT"/>
    <property type="match status" value="1"/>
</dbReference>
<dbReference type="STRING" id="2512241.A0A553HP15"/>
<evidence type="ECO:0000259" key="2">
    <source>
        <dbReference type="SMART" id="SM00954"/>
    </source>
</evidence>
<dbReference type="EMBL" id="VFLP01000064">
    <property type="protein sequence ID" value="TRX89708.1"/>
    <property type="molecule type" value="Genomic_DNA"/>
</dbReference>
<reference evidence="4" key="1">
    <citation type="submission" date="2019-06" db="EMBL/GenBank/DDBJ databases">
        <title>Draft genome sequence of the griseofulvin-producing fungus Xylaria cubensis strain G536.</title>
        <authorList>
            <person name="Mead M.E."/>
            <person name="Raja H.A."/>
            <person name="Steenwyk J.L."/>
            <person name="Knowles S.L."/>
            <person name="Oberlies N.H."/>
            <person name="Rokas A."/>
        </authorList>
    </citation>
    <scope>NUCLEOTIDE SEQUENCE [LARGE SCALE GENOMIC DNA]</scope>
    <source>
        <strain evidence="4">G536</strain>
    </source>
</reference>
<evidence type="ECO:0000313" key="3">
    <source>
        <dbReference type="EMBL" id="TRX89708.1"/>
    </source>
</evidence>
<comment type="caution">
    <text evidence="3">The sequence shown here is derived from an EMBL/GenBank/DDBJ whole genome shotgun (WGS) entry which is preliminary data.</text>
</comment>
<dbReference type="AlphaFoldDB" id="A0A553HP15"/>
<dbReference type="Proteomes" id="UP000319160">
    <property type="component" value="Unassembled WGS sequence"/>
</dbReference>
<dbReference type="SUPFAM" id="SSF81301">
    <property type="entry name" value="Nucleotidyltransferase"/>
    <property type="match status" value="1"/>
</dbReference>
<protein>
    <recommendedName>
        <fullName evidence="2">RelA/SpoT domain-containing protein</fullName>
    </recommendedName>
</protein>
<feature type="domain" description="RelA/SpoT" evidence="2">
    <location>
        <begin position="51"/>
        <end position="181"/>
    </location>
</feature>
<dbReference type="PANTHER" id="PTHR41773">
    <property type="entry name" value="GTP PYROPHOSPHATASE-RELATED"/>
    <property type="match status" value="1"/>
</dbReference>
<keyword evidence="4" id="KW-1185">Reference proteome</keyword>
<feature type="region of interest" description="Disordered" evidence="1">
    <location>
        <begin position="608"/>
        <end position="628"/>
    </location>
</feature>
<dbReference type="InterPro" id="IPR043519">
    <property type="entry name" value="NT_sf"/>
</dbReference>
<name>A0A553HP15_9PEZI</name>
<sequence>MESYDVDTTLEALHQWHSEKHDTIQLYTTEVQRICISSLRAAQIRHSPITYRIKTWDSAREKIKQQKLENSPLDEMKRCLHDFGGIRISVYFPGDVNKVVEILKEHLRVDDPKKKETKDLTRATFRGYRATHIMVQLKESEIPQDKMAWEVVKVEIQIATLVMNVWSEIEHDMIYKPRETLGQEISKDERRLLDLINGIVMTGEVALEQLEASTQERLNRGANNDHTAAFDWHGLAVWIGEYHRDKNKDLGKGEWNGLKQLHGILDAIRYNQHKKIYALLDALYQDSKVTTPICRENLPNLLLKHFCEQDTDVIRYVQPPASSNPLHRINFARDLGLQLLYSLSIAIYLGIGDRFSDITQIRHQIEHLLPSLVEFLDLMHPNGPIYDMGTPVITRIADFCQVILDRRFDDPDLKICIELPKKGLIVHGVTSKGLSRIIFPSLLLRFFPLKSSHYQCQWDDLRILDHIRERIHQNDQRSANDIVVWGEASSPEYEGKLVRPLDKRFFLPTEPSSTLEGRWRLEDIQDELELKLVYDWKDEHRLDHLPLCSNHSMTKSSCDVLELAYRLYPEEKCDTVLRAWQNAYGLPVSSERYDMKSNQAAPINAIKNSGSQSTVQQETIKREASPIPTERSLQGDEFIWDPLVRPRSSHSDNSPRYEMVKWEASPSLEPTNTSRISGRAKTLEPEPIRTDSAELSRPTRSVTPGPSIFPNPGTAVAQTTLYDILSQPPSSEKLRSRRHIAVPGRDASTSPFRQSTIGVKSKFKYDSSYDSSERKKKRKLD</sequence>
<dbReference type="CDD" id="cd05399">
    <property type="entry name" value="NT_Rel-Spo_like"/>
    <property type="match status" value="1"/>
</dbReference>
<evidence type="ECO:0000313" key="4">
    <source>
        <dbReference type="Proteomes" id="UP000319160"/>
    </source>
</evidence>
<dbReference type="InterPro" id="IPR007685">
    <property type="entry name" value="RelA_SpoT"/>
</dbReference>
<feature type="region of interest" description="Disordered" evidence="1">
    <location>
        <begin position="726"/>
        <end position="755"/>
    </location>
</feature>
<dbReference type="Gene3D" id="3.30.460.10">
    <property type="entry name" value="Beta Polymerase, domain 2"/>
    <property type="match status" value="1"/>
</dbReference>
<evidence type="ECO:0000256" key="1">
    <source>
        <dbReference type="SAM" id="MobiDB-lite"/>
    </source>
</evidence>
<dbReference type="SMART" id="SM00954">
    <property type="entry name" value="RelA_SpoT"/>
    <property type="match status" value="1"/>
</dbReference>
<feature type="compositionally biased region" description="Basic and acidic residues" evidence="1">
    <location>
        <begin position="681"/>
        <end position="694"/>
    </location>
</feature>
<feature type="region of interest" description="Disordered" evidence="1">
    <location>
        <begin position="664"/>
        <end position="714"/>
    </location>
</feature>
<organism evidence="3 4">
    <name type="scientific">Xylaria flabelliformis</name>
    <dbReference type="NCBI Taxonomy" id="2512241"/>
    <lineage>
        <taxon>Eukaryota</taxon>
        <taxon>Fungi</taxon>
        <taxon>Dikarya</taxon>
        <taxon>Ascomycota</taxon>
        <taxon>Pezizomycotina</taxon>
        <taxon>Sordariomycetes</taxon>
        <taxon>Xylariomycetidae</taxon>
        <taxon>Xylariales</taxon>
        <taxon>Xylariaceae</taxon>
        <taxon>Xylaria</taxon>
    </lineage>
</organism>
<dbReference type="OrthoDB" id="4719016at2759"/>
<gene>
    <name evidence="3" type="ORF">FHL15_009458</name>
</gene>
<dbReference type="GO" id="GO:0015969">
    <property type="term" value="P:guanosine tetraphosphate metabolic process"/>
    <property type="evidence" value="ECO:0007669"/>
    <property type="project" value="InterPro"/>
</dbReference>
<dbReference type="PANTHER" id="PTHR41773:SF1">
    <property type="entry name" value="RELA_SPOT DOMAIN-CONTAINING PROTEIN"/>
    <property type="match status" value="1"/>
</dbReference>
<proteinExistence type="predicted"/>
<accession>A0A553HP15</accession>
<feature type="compositionally biased region" description="Polar residues" evidence="1">
    <location>
        <begin position="608"/>
        <end position="618"/>
    </location>
</feature>